<evidence type="ECO:0000256" key="7">
    <source>
        <dbReference type="ARBA" id="ARBA00023237"/>
    </source>
</evidence>
<keyword evidence="11" id="KW-1185">Reference proteome</keyword>
<proteinExistence type="inferred from homology"/>
<keyword evidence="9" id="KW-0732">Signal</keyword>
<dbReference type="GO" id="GO:0015562">
    <property type="term" value="F:efflux transmembrane transporter activity"/>
    <property type="evidence" value="ECO:0007669"/>
    <property type="project" value="InterPro"/>
</dbReference>
<name>A0A419W9D0_9BACT</name>
<evidence type="ECO:0000313" key="11">
    <source>
        <dbReference type="Proteomes" id="UP000283387"/>
    </source>
</evidence>
<comment type="caution">
    <text evidence="10">The sequence shown here is derived from an EMBL/GenBank/DDBJ whole genome shotgun (WGS) entry which is preliminary data.</text>
</comment>
<dbReference type="GO" id="GO:0009279">
    <property type="term" value="C:cell outer membrane"/>
    <property type="evidence" value="ECO:0007669"/>
    <property type="project" value="UniProtKB-SubCell"/>
</dbReference>
<accession>A0A419W9D0</accession>
<dbReference type="Proteomes" id="UP000283387">
    <property type="component" value="Unassembled WGS sequence"/>
</dbReference>
<organism evidence="10 11">
    <name type="scientific">Mangrovibacterium diazotrophicum</name>
    <dbReference type="NCBI Taxonomy" id="1261403"/>
    <lineage>
        <taxon>Bacteria</taxon>
        <taxon>Pseudomonadati</taxon>
        <taxon>Bacteroidota</taxon>
        <taxon>Bacteroidia</taxon>
        <taxon>Marinilabiliales</taxon>
        <taxon>Prolixibacteraceae</taxon>
        <taxon>Mangrovibacterium</taxon>
    </lineage>
</organism>
<dbReference type="OrthoDB" id="9811587at2"/>
<dbReference type="GO" id="GO:0015288">
    <property type="term" value="F:porin activity"/>
    <property type="evidence" value="ECO:0007669"/>
    <property type="project" value="TreeGrafter"/>
</dbReference>
<keyword evidence="7" id="KW-0998">Cell outer membrane</keyword>
<dbReference type="InterPro" id="IPR003423">
    <property type="entry name" value="OMP_efflux"/>
</dbReference>
<dbReference type="AlphaFoldDB" id="A0A419W9D0"/>
<evidence type="ECO:0000256" key="4">
    <source>
        <dbReference type="ARBA" id="ARBA00022452"/>
    </source>
</evidence>
<protein>
    <submittedName>
        <fullName evidence="10">Outer membrane protein</fullName>
    </submittedName>
</protein>
<sequence length="447" mass="50704">MNRTKSILFALSLGCLPVAMQAAEPWSLKQCIQHAVANNLEHYQYQLSEQSSVISSRQAKLNLLPSISASSGAGISYGRSVDQTTYDVVNTDYFSSSFDLGASVAVFQGFVLQNKIGYARYMREAERWQRVNHADDLAFNVMTAYYNVVYYEGLVEIAREQLELSEYNVEKTEKLIETGLKAKTDLAEMQATYEKEKLNQMQAENKVEESRLMLVQYLNLPVGQSIDVQNNADSLLFFDNQSDADSLYEAYVAQSAYVKIAEAQLNAANKQVAITRGQYVPALSLKASVGSSYSETDLDAGGNIIPFRTQLDNNLGQYVGASLSIPIFAKNQLRSNVQQAKLEREQAQTELETYRQAVYYELMNNSRELDALFQQYTQTGKQYEAEELAYRVAQRKYDEGIMNVIDLLTVKNRLAEVKASRLLARLQFIMKDKVIEFYKGNRFWEEE</sequence>
<dbReference type="InterPro" id="IPR051906">
    <property type="entry name" value="TolC-like"/>
</dbReference>
<dbReference type="Gene3D" id="1.20.1600.10">
    <property type="entry name" value="Outer membrane efflux proteins (OEP)"/>
    <property type="match status" value="1"/>
</dbReference>
<evidence type="ECO:0000256" key="6">
    <source>
        <dbReference type="ARBA" id="ARBA00023136"/>
    </source>
</evidence>
<keyword evidence="6" id="KW-0472">Membrane</keyword>
<keyword evidence="8" id="KW-0175">Coiled coil</keyword>
<feature type="chain" id="PRO_5019560239" evidence="9">
    <location>
        <begin position="23"/>
        <end position="447"/>
    </location>
</feature>
<dbReference type="RefSeq" id="WP_120273329.1">
    <property type="nucleotide sequence ID" value="NZ_RAPN01000001.1"/>
</dbReference>
<dbReference type="SUPFAM" id="SSF56954">
    <property type="entry name" value="Outer membrane efflux proteins (OEP)"/>
    <property type="match status" value="1"/>
</dbReference>
<evidence type="ECO:0000256" key="1">
    <source>
        <dbReference type="ARBA" id="ARBA00004442"/>
    </source>
</evidence>
<feature type="coiled-coil region" evidence="8">
    <location>
        <begin position="330"/>
        <end position="357"/>
    </location>
</feature>
<keyword evidence="5" id="KW-0812">Transmembrane</keyword>
<evidence type="ECO:0000256" key="8">
    <source>
        <dbReference type="SAM" id="Coils"/>
    </source>
</evidence>
<evidence type="ECO:0000313" key="10">
    <source>
        <dbReference type="EMBL" id="RKD92081.1"/>
    </source>
</evidence>
<reference evidence="10 11" key="1">
    <citation type="submission" date="2018-09" db="EMBL/GenBank/DDBJ databases">
        <title>Genomic Encyclopedia of Archaeal and Bacterial Type Strains, Phase II (KMG-II): from individual species to whole genera.</title>
        <authorList>
            <person name="Goeker M."/>
        </authorList>
    </citation>
    <scope>NUCLEOTIDE SEQUENCE [LARGE SCALE GENOMIC DNA]</scope>
    <source>
        <strain evidence="10 11">DSM 27148</strain>
    </source>
</reference>
<evidence type="ECO:0000256" key="3">
    <source>
        <dbReference type="ARBA" id="ARBA00022448"/>
    </source>
</evidence>
<comment type="subcellular location">
    <subcellularLocation>
        <location evidence="1">Cell outer membrane</location>
    </subcellularLocation>
</comment>
<keyword evidence="3" id="KW-0813">Transport</keyword>
<dbReference type="Pfam" id="PF02321">
    <property type="entry name" value="OEP"/>
    <property type="match status" value="2"/>
</dbReference>
<dbReference type="GO" id="GO:1990281">
    <property type="term" value="C:efflux pump complex"/>
    <property type="evidence" value="ECO:0007669"/>
    <property type="project" value="TreeGrafter"/>
</dbReference>
<dbReference type="PANTHER" id="PTHR30026:SF20">
    <property type="entry name" value="OUTER MEMBRANE PROTEIN TOLC"/>
    <property type="match status" value="1"/>
</dbReference>
<feature type="signal peptide" evidence="9">
    <location>
        <begin position="1"/>
        <end position="22"/>
    </location>
</feature>
<comment type="similarity">
    <text evidence="2">Belongs to the outer membrane factor (OMF) (TC 1.B.17) family.</text>
</comment>
<dbReference type="PANTHER" id="PTHR30026">
    <property type="entry name" value="OUTER MEMBRANE PROTEIN TOLC"/>
    <property type="match status" value="1"/>
</dbReference>
<dbReference type="EMBL" id="RAPN01000001">
    <property type="protein sequence ID" value="RKD92081.1"/>
    <property type="molecule type" value="Genomic_DNA"/>
</dbReference>
<evidence type="ECO:0000256" key="9">
    <source>
        <dbReference type="SAM" id="SignalP"/>
    </source>
</evidence>
<evidence type="ECO:0000256" key="5">
    <source>
        <dbReference type="ARBA" id="ARBA00022692"/>
    </source>
</evidence>
<keyword evidence="4" id="KW-1134">Transmembrane beta strand</keyword>
<evidence type="ECO:0000256" key="2">
    <source>
        <dbReference type="ARBA" id="ARBA00007613"/>
    </source>
</evidence>
<gene>
    <name evidence="10" type="ORF">BC643_2451</name>
</gene>